<organism evidence="3 4">
    <name type="scientific">Lepeophtheirus salmonis</name>
    <name type="common">Salmon louse</name>
    <name type="synonym">Caligus salmonis</name>
    <dbReference type="NCBI Taxonomy" id="72036"/>
    <lineage>
        <taxon>Eukaryota</taxon>
        <taxon>Metazoa</taxon>
        <taxon>Ecdysozoa</taxon>
        <taxon>Arthropoda</taxon>
        <taxon>Crustacea</taxon>
        <taxon>Multicrustacea</taxon>
        <taxon>Hexanauplia</taxon>
        <taxon>Copepoda</taxon>
        <taxon>Siphonostomatoida</taxon>
        <taxon>Caligidae</taxon>
        <taxon>Lepeophtheirus</taxon>
    </lineage>
</organism>
<dbReference type="Gene3D" id="3.30.420.10">
    <property type="entry name" value="Ribonuclease H-like superfamily/Ribonuclease H"/>
    <property type="match status" value="1"/>
</dbReference>
<proteinExistence type="predicted"/>
<dbReference type="InterPro" id="IPR000859">
    <property type="entry name" value="CUB_dom"/>
</dbReference>
<dbReference type="SUPFAM" id="SSF53098">
    <property type="entry name" value="Ribonuclease H-like"/>
    <property type="match status" value="1"/>
</dbReference>
<evidence type="ECO:0000256" key="2">
    <source>
        <dbReference type="PROSITE-ProRule" id="PRU00059"/>
    </source>
</evidence>
<reference evidence="3" key="1">
    <citation type="submission" date="2021-02" db="EMBL/GenBank/DDBJ databases">
        <authorList>
            <person name="Bekaert M."/>
        </authorList>
    </citation>
    <scope>NUCLEOTIDE SEQUENCE</scope>
    <source>
        <strain evidence="3">IoA-00</strain>
    </source>
</reference>
<keyword evidence="1 2" id="KW-1015">Disulfide bond</keyword>
<feature type="disulfide bond" evidence="2">
    <location>
        <begin position="176"/>
        <end position="193"/>
    </location>
</feature>
<dbReference type="Proteomes" id="UP000675881">
    <property type="component" value="Chromosome 3"/>
</dbReference>
<dbReference type="InterPro" id="IPR001584">
    <property type="entry name" value="Integrase_cat-core"/>
</dbReference>
<dbReference type="InterPro" id="IPR012337">
    <property type="entry name" value="RNaseH-like_sf"/>
</dbReference>
<dbReference type="GO" id="GO:0003676">
    <property type="term" value="F:nucleic acid binding"/>
    <property type="evidence" value="ECO:0007669"/>
    <property type="project" value="InterPro"/>
</dbReference>
<accession>A0A7R8CQN2</accession>
<dbReference type="PANTHER" id="PTHR33236:SF11">
    <property type="entry name" value="CUB DOMAIN-CONTAINING PROTEIN"/>
    <property type="match status" value="1"/>
</dbReference>
<gene>
    <name evidence="3" type="ORF">LSAA_8092</name>
</gene>
<dbReference type="InterPro" id="IPR036397">
    <property type="entry name" value="RNaseH_sf"/>
</dbReference>
<dbReference type="EMBL" id="HG994582">
    <property type="protein sequence ID" value="CAF2896911.1"/>
    <property type="molecule type" value="Genomic_DNA"/>
</dbReference>
<dbReference type="Gene3D" id="1.10.340.70">
    <property type="match status" value="1"/>
</dbReference>
<dbReference type="Gene3D" id="2.60.120.290">
    <property type="entry name" value="Spermadhesin, CUB domain"/>
    <property type="match status" value="1"/>
</dbReference>
<name>A0A7R8CQN2_LEPSM</name>
<dbReference type="AlphaFoldDB" id="A0A7R8CQN2"/>
<comment type="caution">
    <text evidence="2">Lacks conserved residue(s) required for the propagation of feature annotation.</text>
</comment>
<dbReference type="GO" id="GO:0015074">
    <property type="term" value="P:DNA integration"/>
    <property type="evidence" value="ECO:0007669"/>
    <property type="project" value="InterPro"/>
</dbReference>
<dbReference type="PANTHER" id="PTHR33236">
    <property type="entry name" value="INTRAFLAGELLAR TRANSPORT PROTEIN 122 FAMILY PROTEIN-RELATED"/>
    <property type="match status" value="1"/>
</dbReference>
<dbReference type="Pfam" id="PF26080">
    <property type="entry name" value="CUB_animal"/>
    <property type="match status" value="1"/>
</dbReference>
<dbReference type="OrthoDB" id="6378618at2759"/>
<evidence type="ECO:0000313" key="4">
    <source>
        <dbReference type="Proteomes" id="UP000675881"/>
    </source>
</evidence>
<dbReference type="InterPro" id="IPR058698">
    <property type="entry name" value="CUB_metazoa"/>
</dbReference>
<keyword evidence="4" id="KW-1185">Reference proteome</keyword>
<evidence type="ECO:0000313" key="3">
    <source>
        <dbReference type="EMBL" id="CAF2896911.1"/>
    </source>
</evidence>
<sequence>MMCEFIIQMKRVESQEISSPYGSLLRYQTYTPHTSTSIHVQSKKFAKRRRRKEVASSLDSSRKGRCDFQSFHGGSFFLNLPCLTSTGRNGTCFADTDCEDQGGVIDGVCASGYGVCCRFTRECGEKISENGTIFKNPISNQRFCNIIVQRASSDICQIKLDFEVFEMLGPNFNGECDKDFLAINNEDKIPRMCGSNTGEHIIIPATSESLPIQLAVILDTTVTIQDERVWKIRIHQYECTHPTIAPTGCLQYYVGFSGHIKSFNYRAKSSSQHLWKQSYSICIRVEDGYCGITYSQLEADPYSFTLSSNGSNSPSMDNGAVVGERGCRTDYITIPGGSGMQNKAATLLRDRYCGTALGYCFLEVDTSGNCLIKSGPVVTFSMPFIIGVQTDSYEGIYEGHNRGFSLNYHQLPCKNFLINPTSPRVLKRVLFTKADQKRVIHCVHEGLENSTESQSMSGLRGVTDMTNIFNRKFYWHTMDSDIKEYWKFCYFCWKVNNKWRQKKPPFENVPVPKAVMEQIGVDLASLSECDGYRYFILAIDYFSKWTEGEPLKDKTAISVVSFLFKLICRHSCVKIQINDQGREFINFLSTELHRLTGIHQRLTNGSNMTDYDSNFVYGNDEEEINEFNEDEVTKVMEMIIKDENLKDDIQVENIENSALCNYNLITAYRQNYKAAQSILPPRKKGCLLNKPAILERMNGDSNCFFRYVFYTSSFRDKWANEG</sequence>
<dbReference type="PROSITE" id="PS50994">
    <property type="entry name" value="INTEGRASE"/>
    <property type="match status" value="1"/>
</dbReference>
<protein>
    <submittedName>
        <fullName evidence="3">(salmon louse) hypothetical protein</fullName>
    </submittedName>
</protein>
<dbReference type="PROSITE" id="PS01180">
    <property type="entry name" value="CUB"/>
    <property type="match status" value="1"/>
</dbReference>
<evidence type="ECO:0000256" key="1">
    <source>
        <dbReference type="ARBA" id="ARBA00023157"/>
    </source>
</evidence>
<dbReference type="InterPro" id="IPR035914">
    <property type="entry name" value="Sperma_CUB_dom_sf"/>
</dbReference>